<evidence type="ECO:0000313" key="3">
    <source>
        <dbReference type="Proteomes" id="UP000355283"/>
    </source>
</evidence>
<dbReference type="AlphaFoldDB" id="A0A4D9CWQ6"/>
<gene>
    <name evidence="2" type="ORF">NSK_007641</name>
</gene>
<organism evidence="2 3">
    <name type="scientific">Nannochloropsis salina CCMP1776</name>
    <dbReference type="NCBI Taxonomy" id="1027361"/>
    <lineage>
        <taxon>Eukaryota</taxon>
        <taxon>Sar</taxon>
        <taxon>Stramenopiles</taxon>
        <taxon>Ochrophyta</taxon>
        <taxon>Eustigmatophyceae</taxon>
        <taxon>Eustigmatales</taxon>
        <taxon>Monodopsidaceae</taxon>
        <taxon>Microchloropsis</taxon>
        <taxon>Microchloropsis salina</taxon>
    </lineage>
</organism>
<proteinExistence type="predicted"/>
<feature type="region of interest" description="Disordered" evidence="1">
    <location>
        <begin position="1"/>
        <end position="49"/>
    </location>
</feature>
<accession>A0A4D9CWQ6</accession>
<evidence type="ECO:0000256" key="1">
    <source>
        <dbReference type="SAM" id="MobiDB-lite"/>
    </source>
</evidence>
<dbReference type="OrthoDB" id="10351373at2759"/>
<keyword evidence="3" id="KW-1185">Reference proteome</keyword>
<dbReference type="Proteomes" id="UP000355283">
    <property type="component" value="Unassembled WGS sequence"/>
</dbReference>
<dbReference type="EMBL" id="SDOX01000145">
    <property type="protein sequence ID" value="TFJ80998.1"/>
    <property type="molecule type" value="Genomic_DNA"/>
</dbReference>
<evidence type="ECO:0000313" key="2">
    <source>
        <dbReference type="EMBL" id="TFJ80998.1"/>
    </source>
</evidence>
<name>A0A4D9CWQ6_9STRA</name>
<sequence length="514" mass="54490">MKVQWDPYTGQFIDLGDDAEEIGVPSRTPFSSASSGPGEEPNKATGLKAEDLKGVGGSVGKVNAYIAQKLMESPIEESSVIVDALLQDLEDLGLAEGEEATWPEITESMQSVLRNEQAAALETVRRNVDLTRATTVLIHSKDSGLAPVLRDALKARGGASRSVTVGEEGGRLEEQLKGAAVLVLLPDGAKLLPFGGGGAGGAVGGMLDATKVEQMITTAAEAGELRHVIYLSSLGSERAAFQFSLDSMSGALEKKKAVEQSVRRLSKMLGFNFSIIRVGSLGPGNAGEQALSLEPGDPFSAGQTNWPTAAQAVVQSMALPSALNASFSVVNCKGKEAPVDDDWRDSLLKVVGPEVLRLTFRAAPVADMRMSLRAWALQFMEGERKLTTKVFAVRTPLGAKIYFLPSMQNLGPGFREEKAIEKARMKGEASLGGQKPTRPILEGGLEVCVEEVGKEGGREAGKKRVRVRRIAMEEGTVVKAMSERELLESLKAEVESTEKMAAEGRSVGGGAAPV</sequence>
<dbReference type="Gene3D" id="3.40.50.720">
    <property type="entry name" value="NAD(P)-binding Rossmann-like Domain"/>
    <property type="match status" value="1"/>
</dbReference>
<protein>
    <submittedName>
        <fullName evidence="2">Uncharacterized protein</fullName>
    </submittedName>
</protein>
<reference evidence="2 3" key="1">
    <citation type="submission" date="2019-01" db="EMBL/GenBank/DDBJ databases">
        <title>Nuclear Genome Assembly of the Microalgal Biofuel strain Nannochloropsis salina CCMP1776.</title>
        <authorList>
            <person name="Hovde B."/>
        </authorList>
    </citation>
    <scope>NUCLEOTIDE SEQUENCE [LARGE SCALE GENOMIC DNA]</scope>
    <source>
        <strain evidence="2 3">CCMP1776</strain>
    </source>
</reference>
<comment type="caution">
    <text evidence="2">The sequence shown here is derived from an EMBL/GenBank/DDBJ whole genome shotgun (WGS) entry which is preliminary data.</text>
</comment>